<reference evidence="5 6" key="1">
    <citation type="submission" date="2024-04" db="EMBL/GenBank/DDBJ databases">
        <title>Symmetric and asymmetric DNA N6-adenine methylation regulates different biological responses in Mucorales.</title>
        <authorList>
            <consortium name="Lawrence Berkeley National Laboratory"/>
            <person name="Lax C."/>
            <person name="Mondo S.J."/>
            <person name="Osorio-Concepcion M."/>
            <person name="Muszewska A."/>
            <person name="Corrochano-Luque M."/>
            <person name="Gutierrez G."/>
            <person name="Riley R."/>
            <person name="Lipzen A."/>
            <person name="Guo J."/>
            <person name="Hundley H."/>
            <person name="Amirebrahimi M."/>
            <person name="Ng V."/>
            <person name="Lorenzo-Gutierrez D."/>
            <person name="Binder U."/>
            <person name="Yang J."/>
            <person name="Song Y."/>
            <person name="Canovas D."/>
            <person name="Navarro E."/>
            <person name="Freitag M."/>
            <person name="Gabaldon T."/>
            <person name="Grigoriev I.V."/>
            <person name="Corrochano L.M."/>
            <person name="Nicolas F.E."/>
            <person name="Garre V."/>
        </authorList>
    </citation>
    <scope>NUCLEOTIDE SEQUENCE [LARGE SCALE GENOMIC DNA]</scope>
    <source>
        <strain evidence="5 6">L51</strain>
    </source>
</reference>
<evidence type="ECO:0000256" key="2">
    <source>
        <dbReference type="PROSITE-ProRule" id="PRU00168"/>
    </source>
</evidence>
<evidence type="ECO:0000313" key="6">
    <source>
        <dbReference type="Proteomes" id="UP001448207"/>
    </source>
</evidence>
<keyword evidence="1 2" id="KW-0344">Guanine-nucleotide releasing factor</keyword>
<accession>A0ABR3AMS7</accession>
<feature type="domain" description="Ras-GEF" evidence="4">
    <location>
        <begin position="114"/>
        <end position="352"/>
    </location>
</feature>
<dbReference type="PANTHER" id="PTHR23113">
    <property type="entry name" value="GUANINE NUCLEOTIDE EXCHANGE FACTOR"/>
    <property type="match status" value="1"/>
</dbReference>
<proteinExistence type="predicted"/>
<feature type="compositionally biased region" description="Polar residues" evidence="3">
    <location>
        <begin position="487"/>
        <end position="519"/>
    </location>
</feature>
<feature type="compositionally biased region" description="Polar residues" evidence="3">
    <location>
        <begin position="425"/>
        <end position="434"/>
    </location>
</feature>
<feature type="compositionally biased region" description="Acidic residues" evidence="3">
    <location>
        <begin position="466"/>
        <end position="482"/>
    </location>
</feature>
<feature type="region of interest" description="Disordered" evidence="3">
    <location>
        <begin position="457"/>
        <end position="519"/>
    </location>
</feature>
<protein>
    <submittedName>
        <fullName evidence="5">Ras guanine nucleotide exchange factor domain-containing protein</fullName>
    </submittedName>
</protein>
<dbReference type="Pfam" id="PF00617">
    <property type="entry name" value="RasGEF"/>
    <property type="match status" value="1"/>
</dbReference>
<dbReference type="EMBL" id="JBCLYO010000028">
    <property type="protein sequence ID" value="KAL0077406.1"/>
    <property type="molecule type" value="Genomic_DNA"/>
</dbReference>
<sequence>MEIIRTALLDVHRNNRLNAPNLDILTDSVVDPTILVPARTDSGDSMALPSTESPLESVPRIPALPLLITHTILQLQIDHSTISDNHPNNTQDMITKVRNLYMSAATIPDLMQFNPHMVAYQLTLIDSAIFRAIPQTALLSHSPKSPHPCIVASTDFFNYFTRAIEHSILLPQEASRRAELVNRWIKIASYCLKLLNFQTLKAIVSALHSPPVSRLRRTWECIPKKRMQRLDFLHQLMSEANNYEAYRQRHMNLNQHQKPVVPFLGIFLHDITYLLAATKGATQDPRIQSLLAIFQDFLALPAYSQRPPPAYVKTSKKYSFRPGSFTNAFYNRSHSSSSTTTTTAASLASTASTALSFNKNQHNDTNNNNNNNINNSSNWGFVDDDLGKEQQVITQYILMRSWVTQPIIDELSQLREPPKNPRPMQHQQNSSYSNDDCGRKSSGYGFWPFHRKSSDLRHNETSAEMWSEDDEFDDDELEDEQTDLVKVQSSISMSQSIKRMSGHSRSFSLPSVRTNILPK</sequence>
<dbReference type="SMART" id="SM00147">
    <property type="entry name" value="RasGEF"/>
    <property type="match status" value="1"/>
</dbReference>
<dbReference type="InterPro" id="IPR023578">
    <property type="entry name" value="Ras_GEF_dom_sf"/>
</dbReference>
<name>A0ABR3AMS7_PHYBL</name>
<keyword evidence="6" id="KW-1185">Reference proteome</keyword>
<dbReference type="InterPro" id="IPR008937">
    <property type="entry name" value="Ras-like_GEF"/>
</dbReference>
<dbReference type="PROSITE" id="PS50009">
    <property type="entry name" value="RASGEF_CAT"/>
    <property type="match status" value="1"/>
</dbReference>
<gene>
    <name evidence="5" type="ORF">J3Q64DRAFT_1646924</name>
</gene>
<dbReference type="PANTHER" id="PTHR23113:SF368">
    <property type="entry name" value="CELL DIVISION CONTROL PROTEIN 25"/>
    <property type="match status" value="1"/>
</dbReference>
<dbReference type="InterPro" id="IPR036964">
    <property type="entry name" value="RASGEF_cat_dom_sf"/>
</dbReference>
<dbReference type="InterPro" id="IPR001895">
    <property type="entry name" value="RASGEF_cat_dom"/>
</dbReference>
<evidence type="ECO:0000313" key="5">
    <source>
        <dbReference type="EMBL" id="KAL0077406.1"/>
    </source>
</evidence>
<feature type="region of interest" description="Disordered" evidence="3">
    <location>
        <begin position="414"/>
        <end position="437"/>
    </location>
</feature>
<dbReference type="Gene3D" id="1.10.840.10">
    <property type="entry name" value="Ras guanine-nucleotide exchange factors catalytic domain"/>
    <property type="match status" value="1"/>
</dbReference>
<dbReference type="SUPFAM" id="SSF48366">
    <property type="entry name" value="Ras GEF"/>
    <property type="match status" value="1"/>
</dbReference>
<evidence type="ECO:0000256" key="3">
    <source>
        <dbReference type="SAM" id="MobiDB-lite"/>
    </source>
</evidence>
<evidence type="ECO:0000259" key="4">
    <source>
        <dbReference type="PROSITE" id="PS50009"/>
    </source>
</evidence>
<evidence type="ECO:0000256" key="1">
    <source>
        <dbReference type="ARBA" id="ARBA00022658"/>
    </source>
</evidence>
<dbReference type="Proteomes" id="UP001448207">
    <property type="component" value="Unassembled WGS sequence"/>
</dbReference>
<organism evidence="5 6">
    <name type="scientific">Phycomyces blakesleeanus</name>
    <dbReference type="NCBI Taxonomy" id="4837"/>
    <lineage>
        <taxon>Eukaryota</taxon>
        <taxon>Fungi</taxon>
        <taxon>Fungi incertae sedis</taxon>
        <taxon>Mucoromycota</taxon>
        <taxon>Mucoromycotina</taxon>
        <taxon>Mucoromycetes</taxon>
        <taxon>Mucorales</taxon>
        <taxon>Phycomycetaceae</taxon>
        <taxon>Phycomyces</taxon>
    </lineage>
</organism>
<comment type="caution">
    <text evidence="5">The sequence shown here is derived from an EMBL/GenBank/DDBJ whole genome shotgun (WGS) entry which is preliminary data.</text>
</comment>